<proteinExistence type="predicted"/>
<keyword evidence="3" id="KW-1185">Reference proteome</keyword>
<geneLocation type="plasmid" evidence="2 3">
    <name>pCBA3104-01</name>
</geneLocation>
<feature type="compositionally biased region" description="Low complexity" evidence="1">
    <location>
        <begin position="1"/>
        <end position="10"/>
    </location>
</feature>
<evidence type="ECO:0000256" key="1">
    <source>
        <dbReference type="SAM" id="MobiDB-lite"/>
    </source>
</evidence>
<dbReference type="EMBL" id="CP097219">
    <property type="protein sequence ID" value="UQN31778.1"/>
    <property type="molecule type" value="Genomic_DNA"/>
</dbReference>
<name>A0ABY4NDL7_9MICO</name>
<evidence type="ECO:0000313" key="2">
    <source>
        <dbReference type="EMBL" id="UQN31778.1"/>
    </source>
</evidence>
<sequence>MPSHLASAAQRLRDRDRDHDHDRAPDARHVSASHSGDSTPESFLNEAANATDGWSEKYGGTLGVIALCGELQQKLAAQSEAIAAIRVAAIRERLRTRSGREVAASLGVTSAAIFKAVKADTWEDARW</sequence>
<feature type="compositionally biased region" description="Basic and acidic residues" evidence="1">
    <location>
        <begin position="11"/>
        <end position="29"/>
    </location>
</feature>
<feature type="compositionally biased region" description="Polar residues" evidence="1">
    <location>
        <begin position="32"/>
        <end position="42"/>
    </location>
</feature>
<reference evidence="2" key="1">
    <citation type="submission" date="2022-05" db="EMBL/GenBank/DDBJ databases">
        <title>Genomic analysis of Brachybacterium sp. CBA3104.</title>
        <authorList>
            <person name="Roh S.W."/>
            <person name="Kim Y.B."/>
            <person name="Kim Y."/>
        </authorList>
    </citation>
    <scope>NUCLEOTIDE SEQUENCE</scope>
    <source>
        <strain evidence="2">CBA3104</strain>
        <plasmid evidence="2">pCBA3104-01</plasmid>
    </source>
</reference>
<keyword evidence="2" id="KW-0614">Plasmid</keyword>
<dbReference type="Proteomes" id="UP001055868">
    <property type="component" value="Plasmid pCBA3104-01"/>
</dbReference>
<gene>
    <name evidence="2" type="ORF">M4486_19505</name>
</gene>
<evidence type="ECO:0000313" key="3">
    <source>
        <dbReference type="Proteomes" id="UP001055868"/>
    </source>
</evidence>
<feature type="region of interest" description="Disordered" evidence="1">
    <location>
        <begin position="1"/>
        <end position="48"/>
    </location>
</feature>
<organism evidence="2 3">
    <name type="scientific">Brachybacterium kimchii</name>
    <dbReference type="NCBI Taxonomy" id="2942909"/>
    <lineage>
        <taxon>Bacteria</taxon>
        <taxon>Bacillati</taxon>
        <taxon>Actinomycetota</taxon>
        <taxon>Actinomycetes</taxon>
        <taxon>Micrococcales</taxon>
        <taxon>Dermabacteraceae</taxon>
        <taxon>Brachybacterium</taxon>
    </lineage>
</organism>
<accession>A0ABY4NDL7</accession>
<protein>
    <submittedName>
        <fullName evidence="2">Uncharacterized protein</fullName>
    </submittedName>
</protein>
<dbReference type="RefSeq" id="WP_249481202.1">
    <property type="nucleotide sequence ID" value="NZ_CP097219.1"/>
</dbReference>